<accession>A0A0A5G3M8</accession>
<dbReference type="RefSeq" id="WP_052127227.1">
    <property type="nucleotide sequence ID" value="NZ_AVPG01000012.1"/>
</dbReference>
<evidence type="ECO:0000313" key="1">
    <source>
        <dbReference type="EMBL" id="KGX86639.1"/>
    </source>
</evidence>
<reference evidence="1 2" key="1">
    <citation type="submission" date="2013-08" db="EMBL/GenBank/DDBJ databases">
        <authorList>
            <person name="Huang J."/>
            <person name="Wang G."/>
        </authorList>
    </citation>
    <scope>NUCLEOTIDE SEQUENCE [LARGE SCALE GENOMIC DNA]</scope>
    <source>
        <strain evidence="1 2">JSM 072002</strain>
    </source>
</reference>
<keyword evidence="2" id="KW-1185">Reference proteome</keyword>
<sequence>MKMLSKIATYSLCFFSGVLATLWYISSRKQNRYTIRIPVQEAEIISKCEEEAPHSLIKGNKNAKGERIYHIPGGQFYERVTAVETFQTEEEAQANGYRRSKR</sequence>
<dbReference type="STRING" id="1385512.N784_04260"/>
<dbReference type="eggNOG" id="COG1525">
    <property type="taxonomic scope" value="Bacteria"/>
</dbReference>
<dbReference type="Proteomes" id="UP000030401">
    <property type="component" value="Unassembled WGS sequence"/>
</dbReference>
<dbReference type="AlphaFoldDB" id="A0A0A5G3M8"/>
<evidence type="ECO:0000313" key="2">
    <source>
        <dbReference type="Proteomes" id="UP000030401"/>
    </source>
</evidence>
<protein>
    <submittedName>
        <fullName evidence="1">Uncharacterized protein</fullName>
    </submittedName>
</protein>
<proteinExistence type="predicted"/>
<name>A0A0A5G3M8_9BACI</name>
<dbReference type="OrthoDB" id="4376109at2"/>
<dbReference type="EMBL" id="AVPG01000012">
    <property type="protein sequence ID" value="KGX86639.1"/>
    <property type="molecule type" value="Genomic_DNA"/>
</dbReference>
<comment type="caution">
    <text evidence="1">The sequence shown here is derived from an EMBL/GenBank/DDBJ whole genome shotgun (WGS) entry which is preliminary data.</text>
</comment>
<organism evidence="1 2">
    <name type="scientific">Pontibacillus litoralis JSM 072002</name>
    <dbReference type="NCBI Taxonomy" id="1385512"/>
    <lineage>
        <taxon>Bacteria</taxon>
        <taxon>Bacillati</taxon>
        <taxon>Bacillota</taxon>
        <taxon>Bacilli</taxon>
        <taxon>Bacillales</taxon>
        <taxon>Bacillaceae</taxon>
        <taxon>Pontibacillus</taxon>
    </lineage>
</organism>
<gene>
    <name evidence="1" type="ORF">N784_04260</name>
</gene>